<evidence type="ECO:0000256" key="3">
    <source>
        <dbReference type="PROSITE-ProRule" id="PRU00169"/>
    </source>
</evidence>
<dbReference type="SUPFAM" id="SSF46894">
    <property type="entry name" value="C-terminal effector domain of the bipartite response regulators"/>
    <property type="match status" value="1"/>
</dbReference>
<dbReference type="PANTHER" id="PTHR43214:SF17">
    <property type="entry name" value="TRANSCRIPTIONAL REGULATORY PROTEIN RCSB"/>
    <property type="match status" value="1"/>
</dbReference>
<dbReference type="AlphaFoldDB" id="A0A246I1L3"/>
<keyword evidence="2 6" id="KW-0238">DNA-binding</keyword>
<organism evidence="6 7">
    <name type="scientific">Stenotrophomonas maltophilia</name>
    <name type="common">Pseudomonas maltophilia</name>
    <name type="synonym">Xanthomonas maltophilia</name>
    <dbReference type="NCBI Taxonomy" id="40324"/>
    <lineage>
        <taxon>Bacteria</taxon>
        <taxon>Pseudomonadati</taxon>
        <taxon>Pseudomonadota</taxon>
        <taxon>Gammaproteobacteria</taxon>
        <taxon>Lysobacterales</taxon>
        <taxon>Lysobacteraceae</taxon>
        <taxon>Stenotrophomonas</taxon>
        <taxon>Stenotrophomonas maltophilia group</taxon>
    </lineage>
</organism>
<feature type="domain" description="HTH luxR-type" evidence="4">
    <location>
        <begin position="144"/>
        <end position="209"/>
    </location>
</feature>
<feature type="domain" description="Response regulatory" evidence="5">
    <location>
        <begin position="4"/>
        <end position="123"/>
    </location>
</feature>
<dbReference type="InterPro" id="IPR016032">
    <property type="entry name" value="Sig_transdc_resp-reg_C-effctor"/>
</dbReference>
<dbReference type="CDD" id="cd17535">
    <property type="entry name" value="REC_NarL-like"/>
    <property type="match status" value="1"/>
</dbReference>
<dbReference type="InterPro" id="IPR039420">
    <property type="entry name" value="WalR-like"/>
</dbReference>
<feature type="modified residue" description="4-aspartylphosphate" evidence="3">
    <location>
        <position position="55"/>
    </location>
</feature>
<dbReference type="Gene3D" id="3.40.50.2300">
    <property type="match status" value="1"/>
</dbReference>
<dbReference type="PANTHER" id="PTHR43214">
    <property type="entry name" value="TWO-COMPONENT RESPONSE REGULATOR"/>
    <property type="match status" value="1"/>
</dbReference>
<dbReference type="SMART" id="SM00421">
    <property type="entry name" value="HTH_LUXR"/>
    <property type="match status" value="1"/>
</dbReference>
<dbReference type="Pfam" id="PF00072">
    <property type="entry name" value="Response_reg"/>
    <property type="match status" value="1"/>
</dbReference>
<keyword evidence="1 3" id="KW-0597">Phosphoprotein</keyword>
<dbReference type="GO" id="GO:0003677">
    <property type="term" value="F:DNA binding"/>
    <property type="evidence" value="ECO:0007669"/>
    <property type="project" value="UniProtKB-KW"/>
</dbReference>
<evidence type="ECO:0000259" key="5">
    <source>
        <dbReference type="PROSITE" id="PS50110"/>
    </source>
</evidence>
<comment type="caution">
    <text evidence="6">The sequence shown here is derived from an EMBL/GenBank/DDBJ whole genome shotgun (WGS) entry which is preliminary data.</text>
</comment>
<dbReference type="SMART" id="SM00448">
    <property type="entry name" value="REC"/>
    <property type="match status" value="1"/>
</dbReference>
<dbReference type="InterPro" id="IPR000792">
    <property type="entry name" value="Tscrpt_reg_LuxR_C"/>
</dbReference>
<dbReference type="Gene3D" id="1.10.10.10">
    <property type="entry name" value="Winged helix-like DNA-binding domain superfamily/Winged helix DNA-binding domain"/>
    <property type="match status" value="1"/>
</dbReference>
<name>A0A246I1L3_STEMA</name>
<gene>
    <name evidence="6" type="ORF">CEE63_15575</name>
</gene>
<dbReference type="PROSITE" id="PS50043">
    <property type="entry name" value="HTH_LUXR_2"/>
    <property type="match status" value="1"/>
</dbReference>
<dbReference type="Pfam" id="PF00196">
    <property type="entry name" value="GerE"/>
    <property type="match status" value="1"/>
</dbReference>
<sequence length="226" mass="23687">MALNLVVADDHPVMLAGMEMLLRSEPGIAVAGLASDSTGLVALLSAASVDVAVCDFSMPNGRYGDGVTLLRFLQRRFPNLKLVVLTGMESPLVLRSIQAAGVTCIVSKSDSLEHVVPAVHAARSGQPFVSPAIERLLADAAEAPASGASALSKRETEVLRMFAEGLTIREIAERVGRSSKTVSTQKMAAMRKLGLKRDADVFEYALAHGLVQASQCARAGAGGESD</sequence>
<dbReference type="InterPro" id="IPR036388">
    <property type="entry name" value="WH-like_DNA-bd_sf"/>
</dbReference>
<evidence type="ECO:0000259" key="4">
    <source>
        <dbReference type="PROSITE" id="PS50043"/>
    </source>
</evidence>
<evidence type="ECO:0000313" key="6">
    <source>
        <dbReference type="EMBL" id="OWQ71861.1"/>
    </source>
</evidence>
<dbReference type="SUPFAM" id="SSF52172">
    <property type="entry name" value="CheY-like"/>
    <property type="match status" value="1"/>
</dbReference>
<dbReference type="PROSITE" id="PS50110">
    <property type="entry name" value="RESPONSE_REGULATORY"/>
    <property type="match status" value="1"/>
</dbReference>
<dbReference type="InterPro" id="IPR058245">
    <property type="entry name" value="NreC/VraR/RcsB-like_REC"/>
</dbReference>
<dbReference type="InterPro" id="IPR001789">
    <property type="entry name" value="Sig_transdc_resp-reg_receiver"/>
</dbReference>
<accession>A0A246I1L3</accession>
<protein>
    <submittedName>
        <fullName evidence="6">DNA-binding response regulator</fullName>
    </submittedName>
</protein>
<reference evidence="6 7" key="1">
    <citation type="submission" date="2017-06" db="EMBL/GenBank/DDBJ databases">
        <authorList>
            <person name="Kim H.J."/>
            <person name="Triplett B.A."/>
        </authorList>
    </citation>
    <scope>NUCLEOTIDE SEQUENCE [LARGE SCALE GENOMIC DNA]</scope>
    <source>
        <strain evidence="6 7">594</strain>
    </source>
</reference>
<dbReference type="Proteomes" id="UP000197090">
    <property type="component" value="Unassembled WGS sequence"/>
</dbReference>
<dbReference type="EMBL" id="NIVX01000092">
    <property type="protein sequence ID" value="OWQ71861.1"/>
    <property type="molecule type" value="Genomic_DNA"/>
</dbReference>
<dbReference type="CDD" id="cd06170">
    <property type="entry name" value="LuxR_C_like"/>
    <property type="match status" value="1"/>
</dbReference>
<dbReference type="GO" id="GO:0006355">
    <property type="term" value="P:regulation of DNA-templated transcription"/>
    <property type="evidence" value="ECO:0007669"/>
    <property type="project" value="InterPro"/>
</dbReference>
<dbReference type="PRINTS" id="PR00038">
    <property type="entry name" value="HTHLUXR"/>
</dbReference>
<evidence type="ECO:0000256" key="1">
    <source>
        <dbReference type="ARBA" id="ARBA00022553"/>
    </source>
</evidence>
<evidence type="ECO:0000256" key="2">
    <source>
        <dbReference type="ARBA" id="ARBA00023125"/>
    </source>
</evidence>
<dbReference type="InterPro" id="IPR011006">
    <property type="entry name" value="CheY-like_superfamily"/>
</dbReference>
<dbReference type="GO" id="GO:0000160">
    <property type="term" value="P:phosphorelay signal transduction system"/>
    <property type="evidence" value="ECO:0007669"/>
    <property type="project" value="InterPro"/>
</dbReference>
<proteinExistence type="predicted"/>
<evidence type="ECO:0000313" key="7">
    <source>
        <dbReference type="Proteomes" id="UP000197090"/>
    </source>
</evidence>
<dbReference type="RefSeq" id="WP_088497472.1">
    <property type="nucleotide sequence ID" value="NZ_JAJNEH010000067.1"/>
</dbReference>